<dbReference type="EMBL" id="CAQQ02184198">
    <property type="status" value="NOT_ANNOTATED_CDS"/>
    <property type="molecule type" value="Genomic_DNA"/>
</dbReference>
<dbReference type="HOGENOM" id="CLU_1782113_0_0_1"/>
<dbReference type="EnsemblMetazoa" id="MESCA006202-RA">
    <property type="protein sequence ID" value="MESCA006202-PA"/>
    <property type="gene ID" value="MESCA006202"/>
</dbReference>
<organism evidence="1 2">
    <name type="scientific">Megaselia scalaris</name>
    <name type="common">Humpbacked fly</name>
    <name type="synonym">Phora scalaris</name>
    <dbReference type="NCBI Taxonomy" id="36166"/>
    <lineage>
        <taxon>Eukaryota</taxon>
        <taxon>Metazoa</taxon>
        <taxon>Ecdysozoa</taxon>
        <taxon>Arthropoda</taxon>
        <taxon>Hexapoda</taxon>
        <taxon>Insecta</taxon>
        <taxon>Pterygota</taxon>
        <taxon>Neoptera</taxon>
        <taxon>Endopterygota</taxon>
        <taxon>Diptera</taxon>
        <taxon>Brachycera</taxon>
        <taxon>Muscomorpha</taxon>
        <taxon>Platypezoidea</taxon>
        <taxon>Phoridae</taxon>
        <taxon>Megaseliini</taxon>
        <taxon>Megaselia</taxon>
    </lineage>
</organism>
<keyword evidence="2" id="KW-1185">Reference proteome</keyword>
<sequence>TFVGTLFTEKDKSEVFARNIPLRIKGVPYLENVSLRLLPDLFNDNYNKKRIDQNEYLPIKGTYQIQGEVVLVDKENPEQIPITSTELTSRIKYEIEQRSNDLAIWDYPDILKARFEPAVRVYYIRPVDQPLELIESYLELRLFKKL</sequence>
<reference evidence="2" key="1">
    <citation type="submission" date="2013-02" db="EMBL/GenBank/DDBJ databases">
        <authorList>
            <person name="Hughes D."/>
        </authorList>
    </citation>
    <scope>NUCLEOTIDE SEQUENCE</scope>
    <source>
        <strain>Durham</strain>
        <strain evidence="2">NC isolate 2 -- Noor lab</strain>
    </source>
</reference>
<evidence type="ECO:0000313" key="2">
    <source>
        <dbReference type="Proteomes" id="UP000015102"/>
    </source>
</evidence>
<evidence type="ECO:0000313" key="1">
    <source>
        <dbReference type="EnsemblMetazoa" id="MESCA006202-PA"/>
    </source>
</evidence>
<protein>
    <submittedName>
        <fullName evidence="1">Uncharacterized protein</fullName>
    </submittedName>
</protein>
<reference evidence="1" key="2">
    <citation type="submission" date="2015-06" db="UniProtKB">
        <authorList>
            <consortium name="EnsemblMetazoa"/>
        </authorList>
    </citation>
    <scope>IDENTIFICATION</scope>
</reference>
<proteinExistence type="predicted"/>
<name>T1GRC2_MEGSC</name>
<dbReference type="Proteomes" id="UP000015102">
    <property type="component" value="Unassembled WGS sequence"/>
</dbReference>
<dbReference type="AlphaFoldDB" id="T1GRC2"/>
<accession>T1GRC2</accession>